<evidence type="ECO:0000256" key="1">
    <source>
        <dbReference type="SAM" id="Phobius"/>
    </source>
</evidence>
<sequence length="141" mass="15708">MNSLGIHLPSGAIVRGPILISIFSASFRPNENCFPTLPPPIISMPSTLCFLSLSFIIFPGYVGCLVHSQQAFQLMASNLLPPYRKTPHSHSCVMHDIVKPVLVTDKRKISTRDSELLGLVSQIVEYILLAWDFVREDGRML</sequence>
<dbReference type="EMBL" id="MU006790">
    <property type="protein sequence ID" value="KAF2638458.1"/>
    <property type="molecule type" value="Genomic_DNA"/>
</dbReference>
<evidence type="ECO:0000313" key="3">
    <source>
        <dbReference type="Proteomes" id="UP000799753"/>
    </source>
</evidence>
<keyword evidence="1" id="KW-0812">Transmembrane</keyword>
<keyword evidence="3" id="KW-1185">Reference proteome</keyword>
<proteinExistence type="predicted"/>
<keyword evidence="1" id="KW-0472">Membrane</keyword>
<accession>A0A6A6RW64</accession>
<gene>
    <name evidence="2" type="ORF">P280DRAFT_84931</name>
</gene>
<dbReference type="Proteomes" id="UP000799753">
    <property type="component" value="Unassembled WGS sequence"/>
</dbReference>
<keyword evidence="1" id="KW-1133">Transmembrane helix</keyword>
<feature type="transmembrane region" description="Helical" evidence="1">
    <location>
        <begin position="41"/>
        <end position="66"/>
    </location>
</feature>
<protein>
    <submittedName>
        <fullName evidence="2">Uncharacterized protein</fullName>
    </submittedName>
</protein>
<name>A0A6A6RW64_9PLEO</name>
<dbReference type="AlphaFoldDB" id="A0A6A6RW64"/>
<reference evidence="2" key="1">
    <citation type="journal article" date="2020" name="Stud. Mycol.">
        <title>101 Dothideomycetes genomes: a test case for predicting lifestyles and emergence of pathogens.</title>
        <authorList>
            <person name="Haridas S."/>
            <person name="Albert R."/>
            <person name="Binder M."/>
            <person name="Bloem J."/>
            <person name="Labutti K."/>
            <person name="Salamov A."/>
            <person name="Andreopoulos B."/>
            <person name="Baker S."/>
            <person name="Barry K."/>
            <person name="Bills G."/>
            <person name="Bluhm B."/>
            <person name="Cannon C."/>
            <person name="Castanera R."/>
            <person name="Culley D."/>
            <person name="Daum C."/>
            <person name="Ezra D."/>
            <person name="Gonzalez J."/>
            <person name="Henrissat B."/>
            <person name="Kuo A."/>
            <person name="Liang C."/>
            <person name="Lipzen A."/>
            <person name="Lutzoni F."/>
            <person name="Magnuson J."/>
            <person name="Mondo S."/>
            <person name="Nolan M."/>
            <person name="Ohm R."/>
            <person name="Pangilinan J."/>
            <person name="Park H.-J."/>
            <person name="Ramirez L."/>
            <person name="Alfaro M."/>
            <person name="Sun H."/>
            <person name="Tritt A."/>
            <person name="Yoshinaga Y."/>
            <person name="Zwiers L.-H."/>
            <person name="Turgeon B."/>
            <person name="Goodwin S."/>
            <person name="Spatafora J."/>
            <person name="Crous P."/>
            <person name="Grigoriev I."/>
        </authorList>
    </citation>
    <scope>NUCLEOTIDE SEQUENCE</scope>
    <source>
        <strain evidence="2">CBS 473.64</strain>
    </source>
</reference>
<evidence type="ECO:0000313" key="2">
    <source>
        <dbReference type="EMBL" id="KAF2638458.1"/>
    </source>
</evidence>
<organism evidence="2 3">
    <name type="scientific">Massarina eburnea CBS 473.64</name>
    <dbReference type="NCBI Taxonomy" id="1395130"/>
    <lineage>
        <taxon>Eukaryota</taxon>
        <taxon>Fungi</taxon>
        <taxon>Dikarya</taxon>
        <taxon>Ascomycota</taxon>
        <taxon>Pezizomycotina</taxon>
        <taxon>Dothideomycetes</taxon>
        <taxon>Pleosporomycetidae</taxon>
        <taxon>Pleosporales</taxon>
        <taxon>Massarineae</taxon>
        <taxon>Massarinaceae</taxon>
        <taxon>Massarina</taxon>
    </lineage>
</organism>